<comment type="caution">
    <text evidence="1">The sequence shown here is derived from an EMBL/GenBank/DDBJ whole genome shotgun (WGS) entry which is preliminary data.</text>
</comment>
<accession>A0A699XIS9</accession>
<feature type="non-terminal residue" evidence="1">
    <location>
        <position position="1"/>
    </location>
</feature>
<dbReference type="AlphaFoldDB" id="A0A699XIS9"/>
<organism evidence="1">
    <name type="scientific">Tanacetum cinerariifolium</name>
    <name type="common">Dalmatian daisy</name>
    <name type="synonym">Chrysanthemum cinerariifolium</name>
    <dbReference type="NCBI Taxonomy" id="118510"/>
    <lineage>
        <taxon>Eukaryota</taxon>
        <taxon>Viridiplantae</taxon>
        <taxon>Streptophyta</taxon>
        <taxon>Embryophyta</taxon>
        <taxon>Tracheophyta</taxon>
        <taxon>Spermatophyta</taxon>
        <taxon>Magnoliopsida</taxon>
        <taxon>eudicotyledons</taxon>
        <taxon>Gunneridae</taxon>
        <taxon>Pentapetalae</taxon>
        <taxon>asterids</taxon>
        <taxon>campanulids</taxon>
        <taxon>Asterales</taxon>
        <taxon>Asteraceae</taxon>
        <taxon>Asteroideae</taxon>
        <taxon>Anthemideae</taxon>
        <taxon>Anthemidinae</taxon>
        <taxon>Tanacetum</taxon>
    </lineage>
</organism>
<gene>
    <name evidence="1" type="ORF">Tci_929887</name>
</gene>
<dbReference type="EMBL" id="BKCJ011846555">
    <property type="protein sequence ID" value="GFD57918.1"/>
    <property type="molecule type" value="Genomic_DNA"/>
</dbReference>
<proteinExistence type="predicted"/>
<evidence type="ECO:0000313" key="1">
    <source>
        <dbReference type="EMBL" id="GFD57918.1"/>
    </source>
</evidence>
<sequence length="86" mass="9083">HHHRRIVDVARGMADHHRDALVAQPLHHIAFGNIGALYRVAEVLHHLGNAGHANPADADEVDRADVGCDPLHANAALVCALPTGSG</sequence>
<protein>
    <submittedName>
        <fullName evidence="1">Uncharacterized protein</fullName>
    </submittedName>
</protein>
<name>A0A699XIS9_TANCI</name>
<reference evidence="1" key="1">
    <citation type="journal article" date="2019" name="Sci. Rep.">
        <title>Draft genome of Tanacetum cinerariifolium, the natural source of mosquito coil.</title>
        <authorList>
            <person name="Yamashiro T."/>
            <person name="Shiraishi A."/>
            <person name="Satake H."/>
            <person name="Nakayama K."/>
        </authorList>
    </citation>
    <scope>NUCLEOTIDE SEQUENCE</scope>
</reference>
<feature type="non-terminal residue" evidence="1">
    <location>
        <position position="86"/>
    </location>
</feature>